<dbReference type="InterPro" id="IPR002347">
    <property type="entry name" value="SDR_fam"/>
</dbReference>
<dbReference type="PANTHER" id="PTHR43115:SF4">
    <property type="entry name" value="DEHYDROGENASE_REDUCTASE SDR FAMILY MEMBER 11"/>
    <property type="match status" value="1"/>
</dbReference>
<dbReference type="Pfam" id="PF00106">
    <property type="entry name" value="adh_short"/>
    <property type="match status" value="1"/>
</dbReference>
<reference evidence="6" key="1">
    <citation type="submission" date="2023-07" db="EMBL/GenBank/DDBJ databases">
        <authorList>
            <person name="Luz R."/>
            <person name="Cordeiro R."/>
            <person name="Fonseca A."/>
            <person name="Goncalves V."/>
        </authorList>
    </citation>
    <scope>NUCLEOTIDE SEQUENCE [LARGE SCALE GENOMIC DNA]</scope>
    <source>
        <strain evidence="6">BACA0444</strain>
    </source>
</reference>
<proteinExistence type="inferred from homology"/>
<dbReference type="AlphaFoldDB" id="A0AAE4FPN9"/>
<comment type="caution">
    <text evidence="5">The sequence shown here is derived from an EMBL/GenBank/DDBJ whole genome shotgun (WGS) entry which is preliminary data.</text>
</comment>
<evidence type="ECO:0000256" key="3">
    <source>
        <dbReference type="RuleBase" id="RU000363"/>
    </source>
</evidence>
<dbReference type="SMART" id="SM00822">
    <property type="entry name" value="PKS_KR"/>
    <property type="match status" value="1"/>
</dbReference>
<dbReference type="EMBL" id="JAVMIP010000002">
    <property type="protein sequence ID" value="MDS3859983.1"/>
    <property type="molecule type" value="Genomic_DNA"/>
</dbReference>
<dbReference type="EC" id="1.-.-.-" evidence="5"/>
<dbReference type="FunFam" id="3.40.50.720:FF:000047">
    <property type="entry name" value="NADP-dependent L-serine/L-allo-threonine dehydrogenase"/>
    <property type="match status" value="1"/>
</dbReference>
<evidence type="ECO:0000313" key="5">
    <source>
        <dbReference type="EMBL" id="MDS3859983.1"/>
    </source>
</evidence>
<keyword evidence="6" id="KW-1185">Reference proteome</keyword>
<dbReference type="SUPFAM" id="SSF51735">
    <property type="entry name" value="NAD(P)-binding Rossmann-fold domains"/>
    <property type="match status" value="1"/>
</dbReference>
<accession>A0AAE4FPN9</accession>
<gene>
    <name evidence="5" type="ORF">RIF25_04085</name>
</gene>
<evidence type="ECO:0000313" key="6">
    <source>
        <dbReference type="Proteomes" id="UP001268256"/>
    </source>
</evidence>
<dbReference type="InterPro" id="IPR036291">
    <property type="entry name" value="NAD(P)-bd_dom_sf"/>
</dbReference>
<dbReference type="Gene3D" id="3.40.50.720">
    <property type="entry name" value="NAD(P)-binding Rossmann-like Domain"/>
    <property type="match status" value="1"/>
</dbReference>
<dbReference type="GO" id="GO:0016616">
    <property type="term" value="F:oxidoreductase activity, acting on the CH-OH group of donors, NAD or NADP as acceptor"/>
    <property type="evidence" value="ECO:0007669"/>
    <property type="project" value="UniProtKB-ARBA"/>
</dbReference>
<feature type="domain" description="Ketoreductase" evidence="4">
    <location>
        <begin position="13"/>
        <end position="193"/>
    </location>
</feature>
<dbReference type="PRINTS" id="PR00080">
    <property type="entry name" value="SDRFAMILY"/>
</dbReference>
<evidence type="ECO:0000256" key="2">
    <source>
        <dbReference type="ARBA" id="ARBA00023002"/>
    </source>
</evidence>
<dbReference type="PRINTS" id="PR00081">
    <property type="entry name" value="GDHRDH"/>
</dbReference>
<protein>
    <submittedName>
        <fullName evidence="5">SDR family oxidoreductase</fullName>
        <ecNumber evidence="5">1.-.-.-</ecNumber>
    </submittedName>
</protein>
<sequence length="252" mass="27161">MLTTSQQEGLTGKVIAITGASGGIGEAAARFLAAKGSKVVLGARRIENLKTIADEIQAAGGEVRFTPLDVTQKEQLEKFIQFAQAQFGRVDVLVSNAGLMPLSLLEQLKVEEWDRMIDVNLKGVLYGIAAALPVFKSQNSGHFVNITSVADRWVGPTSTIYSATKHAVRVVSEGLRQEMGNTIRVTIIAPGATESELPNTISDSEMKKTVIEQFRIDLIPAEAIARAIAYAVEQPADVDVNEIVVRPAAQKY</sequence>
<comment type="similarity">
    <text evidence="1 3">Belongs to the short-chain dehydrogenases/reductases (SDR) family.</text>
</comment>
<dbReference type="PANTHER" id="PTHR43115">
    <property type="entry name" value="DEHYDROGENASE/REDUCTASE SDR FAMILY MEMBER 11"/>
    <property type="match status" value="1"/>
</dbReference>
<dbReference type="InterPro" id="IPR020904">
    <property type="entry name" value="Sc_DH/Rdtase_CS"/>
</dbReference>
<evidence type="ECO:0000256" key="1">
    <source>
        <dbReference type="ARBA" id="ARBA00006484"/>
    </source>
</evidence>
<evidence type="ECO:0000259" key="4">
    <source>
        <dbReference type="SMART" id="SM00822"/>
    </source>
</evidence>
<name>A0AAE4FPN9_9CYAN</name>
<organism evidence="5 6">
    <name type="scientific">Pseudocalidococcus azoricus BACA0444</name>
    <dbReference type="NCBI Taxonomy" id="2918990"/>
    <lineage>
        <taxon>Bacteria</taxon>
        <taxon>Bacillati</taxon>
        <taxon>Cyanobacteriota</taxon>
        <taxon>Cyanophyceae</taxon>
        <taxon>Acaryochloridales</taxon>
        <taxon>Thermosynechococcaceae</taxon>
        <taxon>Pseudocalidococcus</taxon>
        <taxon>Pseudocalidococcus azoricus</taxon>
    </lineage>
</organism>
<dbReference type="InterPro" id="IPR057326">
    <property type="entry name" value="KR_dom"/>
</dbReference>
<keyword evidence="2 5" id="KW-0560">Oxidoreductase</keyword>
<dbReference type="PROSITE" id="PS00061">
    <property type="entry name" value="ADH_SHORT"/>
    <property type="match status" value="1"/>
</dbReference>
<dbReference type="Proteomes" id="UP001268256">
    <property type="component" value="Unassembled WGS sequence"/>
</dbReference>